<feature type="domain" description="Acanthaporin" evidence="2">
    <location>
        <begin position="102"/>
        <end position="160"/>
    </location>
</feature>
<dbReference type="AlphaFoldDB" id="K9JYX9"/>
<feature type="signal peptide" evidence="1">
    <location>
        <begin position="1"/>
        <end position="20"/>
    </location>
</feature>
<evidence type="ECO:0000259" key="2">
    <source>
        <dbReference type="Pfam" id="PF20963"/>
    </source>
</evidence>
<organism evidence="3">
    <name type="scientific">Acanthamoeba culbertsoni</name>
    <dbReference type="NCBI Taxonomy" id="43142"/>
    <lineage>
        <taxon>Eukaryota</taxon>
        <taxon>Amoebozoa</taxon>
        <taxon>Discosea</taxon>
        <taxon>Longamoebia</taxon>
        <taxon>Centramoebida</taxon>
        <taxon>Acanthamoebidae</taxon>
        <taxon>Acanthamoeba</taxon>
    </lineage>
</organism>
<evidence type="ECO:0000313" key="3">
    <source>
        <dbReference type="EMBL" id="AEC33273.1"/>
    </source>
</evidence>
<dbReference type="Gene3D" id="1.10.10.1840">
    <property type="match status" value="1"/>
</dbReference>
<dbReference type="Pfam" id="PF20963">
    <property type="entry name" value="Acanthaporin"/>
    <property type="match status" value="1"/>
</dbReference>
<protein>
    <submittedName>
        <fullName evidence="3">Acanthaporin</fullName>
    </submittedName>
</protein>
<feature type="chain" id="PRO_5003932765" evidence="1">
    <location>
        <begin position="21"/>
        <end position="160"/>
    </location>
</feature>
<sequence>MRVYLAFALLVASFFVVAHCDVRECILNKCSSEISACYSDTKCLNAVLCISKCNSTDVSCAQACAAKAGTDGAFGALARCATQCLHSATADVFDLLPPAPQGKCSVLKKVACAAAIAGAVAACGGIDLPCVLAALKAAEGCASCFCEDHCHGVCKDLHLC</sequence>
<evidence type="ECO:0000256" key="1">
    <source>
        <dbReference type="SAM" id="SignalP"/>
    </source>
</evidence>
<dbReference type="InterPro" id="IPR049068">
    <property type="entry name" value="Acanthaporin"/>
</dbReference>
<name>K9JYX9_9EUKA</name>
<proteinExistence type="evidence at transcript level"/>
<dbReference type="EMBL" id="JF514558">
    <property type="protein sequence ID" value="AEC33273.1"/>
    <property type="molecule type" value="mRNA"/>
</dbReference>
<reference evidence="3" key="1">
    <citation type="journal article" date="2013" name="Nat. Chem. Biol.">
        <title>Structure and function of a unique pore-forming protein from a pathogenic acanthamoeba.</title>
        <authorList>
            <person name="Michalek M."/>
            <person name="Sonnichsen F.D."/>
            <person name="Wechselberger R."/>
            <person name="Dingley A.J."/>
            <person name="Hung C.W."/>
            <person name="Kopp A."/>
            <person name="Wienk H."/>
            <person name="Simanski M."/>
            <person name="Herbst R."/>
            <person name="Lorenzen I."/>
            <person name="Marciano-Cabral F."/>
            <person name="Gelhaus C."/>
            <person name="Gutsmann T."/>
            <person name="Tholey A."/>
            <person name="Grotzinger J."/>
            <person name="Leippe M."/>
        </authorList>
    </citation>
    <scope>NUCLEOTIDE SEQUENCE</scope>
    <source>
        <strain evidence="3">ATCC 30171</strain>
    </source>
</reference>
<accession>K9JYX9</accession>
<keyword evidence="1" id="KW-0732">Signal</keyword>